<evidence type="ECO:0000256" key="1">
    <source>
        <dbReference type="SAM" id="MobiDB-lite"/>
    </source>
</evidence>
<sequence length="270" mass="29281">MHTTAASQPLGDTTPRMYKRARLLFPALPDGRARLAERAPTYLGTYLLTCLAQGTREGELDRDVCVCAARHQSSSAYEIGRVELRRVRLSVWLSAWFAPSTCLSNLVVASSSRRQVAAAAAAAAAVVAAVRTEWIGAGWLAGWAVVGQIHHAAYRLRESERMQKPKTEREGVVYSPRIVPVAMTSSSSSWAVMARVVVETHRPRATSHPLGQAKTKDSIAFDPSGPSSPVMTRVKLHGGGGGGVVTKERHFPGNGRTEREPFQENGGRDR</sequence>
<feature type="region of interest" description="Disordered" evidence="1">
    <location>
        <begin position="203"/>
        <end position="270"/>
    </location>
</feature>
<name>A0ABR1XJU3_9PEZI</name>
<dbReference type="EMBL" id="JBBWUH010000009">
    <property type="protein sequence ID" value="KAK8157349.1"/>
    <property type="molecule type" value="Genomic_DNA"/>
</dbReference>
<proteinExistence type="predicted"/>
<gene>
    <name evidence="2" type="ORF">IWX90DRAFT_320947</name>
</gene>
<reference evidence="2 3" key="1">
    <citation type="journal article" date="2022" name="G3 (Bethesda)">
        <title>Enemy or ally: a genomic approach to elucidate the lifestyle of Phyllosticta citrichinaensis.</title>
        <authorList>
            <person name="Buijs V.A."/>
            <person name="Groenewald J.Z."/>
            <person name="Haridas S."/>
            <person name="LaButti K.M."/>
            <person name="Lipzen A."/>
            <person name="Martin F.M."/>
            <person name="Barry K."/>
            <person name="Grigoriev I.V."/>
            <person name="Crous P.W."/>
            <person name="Seidl M.F."/>
        </authorList>
    </citation>
    <scope>NUCLEOTIDE SEQUENCE [LARGE SCALE GENOMIC DNA]</scope>
    <source>
        <strain evidence="2 3">CBS 129764</strain>
    </source>
</reference>
<accession>A0ABR1XJU3</accession>
<protein>
    <submittedName>
        <fullName evidence="2">Uncharacterized protein</fullName>
    </submittedName>
</protein>
<feature type="compositionally biased region" description="Basic and acidic residues" evidence="1">
    <location>
        <begin position="246"/>
        <end position="270"/>
    </location>
</feature>
<comment type="caution">
    <text evidence="2">The sequence shown here is derived from an EMBL/GenBank/DDBJ whole genome shotgun (WGS) entry which is preliminary data.</text>
</comment>
<keyword evidence="3" id="KW-1185">Reference proteome</keyword>
<evidence type="ECO:0000313" key="2">
    <source>
        <dbReference type="EMBL" id="KAK8157349.1"/>
    </source>
</evidence>
<organism evidence="2 3">
    <name type="scientific">Phyllosticta citrichinensis</name>
    <dbReference type="NCBI Taxonomy" id="1130410"/>
    <lineage>
        <taxon>Eukaryota</taxon>
        <taxon>Fungi</taxon>
        <taxon>Dikarya</taxon>
        <taxon>Ascomycota</taxon>
        <taxon>Pezizomycotina</taxon>
        <taxon>Dothideomycetes</taxon>
        <taxon>Dothideomycetes incertae sedis</taxon>
        <taxon>Botryosphaeriales</taxon>
        <taxon>Phyllostictaceae</taxon>
        <taxon>Phyllosticta</taxon>
    </lineage>
</organism>
<evidence type="ECO:0000313" key="3">
    <source>
        <dbReference type="Proteomes" id="UP001456524"/>
    </source>
</evidence>
<dbReference type="Proteomes" id="UP001456524">
    <property type="component" value="Unassembled WGS sequence"/>
</dbReference>